<keyword evidence="3" id="KW-1185">Reference proteome</keyword>
<reference evidence="2 3" key="1">
    <citation type="submission" date="2015-09" db="EMBL/GenBank/DDBJ databases">
        <title>Atta colombica WGS genome.</title>
        <authorList>
            <person name="Nygaard S."/>
            <person name="Hu H."/>
            <person name="Boomsma J."/>
            <person name="Zhang G."/>
        </authorList>
    </citation>
    <scope>NUCLEOTIDE SEQUENCE [LARGE SCALE GENOMIC DNA]</scope>
    <source>
        <strain evidence="2">Treedump-2</strain>
        <tissue evidence="2">Whole body</tissue>
    </source>
</reference>
<dbReference type="AlphaFoldDB" id="A0A151I108"/>
<proteinExistence type="predicted"/>
<evidence type="ECO:0000256" key="1">
    <source>
        <dbReference type="SAM" id="MobiDB-lite"/>
    </source>
</evidence>
<protein>
    <submittedName>
        <fullName evidence="2">Uncharacterized protein</fullName>
    </submittedName>
</protein>
<feature type="compositionally biased region" description="Basic and acidic residues" evidence="1">
    <location>
        <begin position="60"/>
        <end position="75"/>
    </location>
</feature>
<dbReference type="Proteomes" id="UP000078540">
    <property type="component" value="Unassembled WGS sequence"/>
</dbReference>
<dbReference type="EMBL" id="KQ976593">
    <property type="protein sequence ID" value="KYM79662.1"/>
    <property type="molecule type" value="Genomic_DNA"/>
</dbReference>
<evidence type="ECO:0000313" key="3">
    <source>
        <dbReference type="Proteomes" id="UP000078540"/>
    </source>
</evidence>
<sequence>MSLSSSSTICFLQRNTISSSCGGTVRDKKRASSVMLWYREEEEAEAGTNRKKKSMTVKQRSIDVDQYRDKKKEETPQLASRCNASRYSLGELCGPRRGRHVERIVICSADI</sequence>
<name>A0A151I108_9HYME</name>
<feature type="region of interest" description="Disordered" evidence="1">
    <location>
        <begin position="42"/>
        <end position="76"/>
    </location>
</feature>
<accession>A0A151I108</accession>
<organism evidence="2 3">
    <name type="scientific">Atta colombica</name>
    <dbReference type="NCBI Taxonomy" id="520822"/>
    <lineage>
        <taxon>Eukaryota</taxon>
        <taxon>Metazoa</taxon>
        <taxon>Ecdysozoa</taxon>
        <taxon>Arthropoda</taxon>
        <taxon>Hexapoda</taxon>
        <taxon>Insecta</taxon>
        <taxon>Pterygota</taxon>
        <taxon>Neoptera</taxon>
        <taxon>Endopterygota</taxon>
        <taxon>Hymenoptera</taxon>
        <taxon>Apocrita</taxon>
        <taxon>Aculeata</taxon>
        <taxon>Formicoidea</taxon>
        <taxon>Formicidae</taxon>
        <taxon>Myrmicinae</taxon>
        <taxon>Atta</taxon>
    </lineage>
</organism>
<evidence type="ECO:0000313" key="2">
    <source>
        <dbReference type="EMBL" id="KYM79662.1"/>
    </source>
</evidence>
<gene>
    <name evidence="2" type="ORF">ALC53_09885</name>
</gene>